<evidence type="ECO:0000313" key="1">
    <source>
        <dbReference type="EMBL" id="TCO08995.1"/>
    </source>
</evidence>
<accession>A0ABY2B6H6</accession>
<dbReference type="Proteomes" id="UP000295818">
    <property type="component" value="Unassembled WGS sequence"/>
</dbReference>
<keyword evidence="2" id="KW-1185">Reference proteome</keyword>
<protein>
    <submittedName>
        <fullName evidence="1">Uncharacterized protein</fullName>
    </submittedName>
</protein>
<dbReference type="EMBL" id="SLWM01000042">
    <property type="protein sequence ID" value="TCO08995.1"/>
    <property type="molecule type" value="Genomic_DNA"/>
</dbReference>
<reference evidence="1 2" key="1">
    <citation type="journal article" date="2015" name="Stand. Genomic Sci.">
        <title>Genomic Encyclopedia of Bacterial and Archaeal Type Strains, Phase III: the genomes of soil and plant-associated and newly described type strains.</title>
        <authorList>
            <person name="Whitman W.B."/>
            <person name="Woyke T."/>
            <person name="Klenk H.P."/>
            <person name="Zhou Y."/>
            <person name="Lilburn T.G."/>
            <person name="Beck B.J."/>
            <person name="De Vos P."/>
            <person name="Vandamme P."/>
            <person name="Eisen J.A."/>
            <person name="Garrity G."/>
            <person name="Hugenholtz P."/>
            <person name="Kyrpides N.C."/>
        </authorList>
    </citation>
    <scope>NUCLEOTIDE SEQUENCE [LARGE SCALE GENOMIC DNA]</scope>
    <source>
        <strain evidence="1 2">VKM Ac-2538</strain>
    </source>
</reference>
<name>A0ABY2B6H6_9ACTN</name>
<comment type="caution">
    <text evidence="1">The sequence shown here is derived from an EMBL/GenBank/DDBJ whole genome shotgun (WGS) entry which is preliminary data.</text>
</comment>
<sequence length="88" mass="9922">MLAEQAEFWLYDEYDTSLRIRLWDVPSTGYEAISTVPPSDDPARLTYPIVLSAANIDPTNVITLAGNIVRGSLHRKLEARRHDTPSPR</sequence>
<dbReference type="RefSeq" id="WP_132197309.1">
    <property type="nucleotide sequence ID" value="NZ_SLWM01000042.1"/>
</dbReference>
<gene>
    <name evidence="1" type="ORF">EV644_14227</name>
</gene>
<proteinExistence type="predicted"/>
<evidence type="ECO:0000313" key="2">
    <source>
        <dbReference type="Proteomes" id="UP000295818"/>
    </source>
</evidence>
<organism evidence="1 2">
    <name type="scientific">Kribbella orskensis</name>
    <dbReference type="NCBI Taxonomy" id="2512216"/>
    <lineage>
        <taxon>Bacteria</taxon>
        <taxon>Bacillati</taxon>
        <taxon>Actinomycetota</taxon>
        <taxon>Actinomycetes</taxon>
        <taxon>Propionibacteriales</taxon>
        <taxon>Kribbellaceae</taxon>
        <taxon>Kribbella</taxon>
    </lineage>
</organism>